<feature type="signal peptide" evidence="12">
    <location>
        <begin position="1"/>
        <end position="21"/>
    </location>
</feature>
<dbReference type="InterPro" id="IPR036719">
    <property type="entry name" value="Neuro-gated_channel_TM_sf"/>
</dbReference>
<keyword evidence="9" id="KW-1071">Ligand-gated ion channel</keyword>
<dbReference type="InterPro" id="IPR038050">
    <property type="entry name" value="Neuro_actylchol_rec"/>
</dbReference>
<reference evidence="16" key="1">
    <citation type="submission" date="2025-08" db="UniProtKB">
        <authorList>
            <consortium name="RefSeq"/>
        </authorList>
    </citation>
    <scope>IDENTIFICATION</scope>
    <source>
        <tissue evidence="16">Cell line</tissue>
    </source>
</reference>
<dbReference type="GeneID" id="112924794"/>
<dbReference type="CDD" id="cd19030">
    <property type="entry name" value="LGIC_ECD_nAChR_E"/>
    <property type="match status" value="1"/>
</dbReference>
<comment type="caution">
    <text evidence="12">Lacks conserved residue(s) required for the propagation of feature annotation.</text>
</comment>
<name>A0ABM4Y7E2_VULVU</name>
<dbReference type="PANTHER" id="PTHR18945">
    <property type="entry name" value="NEUROTRANSMITTER GATED ION CHANNEL"/>
    <property type="match status" value="1"/>
</dbReference>
<evidence type="ECO:0000313" key="15">
    <source>
        <dbReference type="Proteomes" id="UP001652641"/>
    </source>
</evidence>
<feature type="region of interest" description="Disordered" evidence="13">
    <location>
        <begin position="418"/>
        <end position="582"/>
    </location>
</feature>
<evidence type="ECO:0000256" key="11">
    <source>
        <dbReference type="ARBA" id="ARBA00034099"/>
    </source>
</evidence>
<feature type="compositionally biased region" description="Gly residues" evidence="13">
    <location>
        <begin position="338"/>
        <end position="347"/>
    </location>
</feature>
<keyword evidence="8 16" id="KW-0675">Receptor</keyword>
<keyword evidence="10 12" id="KW-0407">Ion channel</keyword>
<dbReference type="RefSeq" id="XP_072586196.1">
    <property type="nucleotide sequence ID" value="XM_072730095.1"/>
</dbReference>
<feature type="compositionally biased region" description="Gly residues" evidence="13">
    <location>
        <begin position="543"/>
        <end position="552"/>
    </location>
</feature>
<evidence type="ECO:0000256" key="7">
    <source>
        <dbReference type="ARBA" id="ARBA00023136"/>
    </source>
</evidence>
<dbReference type="SUPFAM" id="SSF90112">
    <property type="entry name" value="Neurotransmitter-gated ion-channel transmembrane pore"/>
    <property type="match status" value="1"/>
</dbReference>
<organism evidence="15 16">
    <name type="scientific">Vulpes vulpes</name>
    <name type="common">Red fox</name>
    <dbReference type="NCBI Taxonomy" id="9627"/>
    <lineage>
        <taxon>Eukaryota</taxon>
        <taxon>Metazoa</taxon>
        <taxon>Chordata</taxon>
        <taxon>Craniata</taxon>
        <taxon>Vertebrata</taxon>
        <taxon>Euteleostomi</taxon>
        <taxon>Mammalia</taxon>
        <taxon>Eutheria</taxon>
        <taxon>Laurasiatheria</taxon>
        <taxon>Carnivora</taxon>
        <taxon>Caniformia</taxon>
        <taxon>Canidae</taxon>
        <taxon>Vulpes</taxon>
    </lineage>
</organism>
<evidence type="ECO:0000313" key="16">
    <source>
        <dbReference type="RefSeq" id="XP_072586196.1"/>
    </source>
</evidence>
<protein>
    <submittedName>
        <fullName evidence="16">Acetylcholine receptor subunit epsilon isoform X2</fullName>
    </submittedName>
</protein>
<dbReference type="PRINTS" id="PR00252">
    <property type="entry name" value="NRIONCHANNEL"/>
</dbReference>
<proteinExistence type="inferred from homology"/>
<keyword evidence="5" id="KW-0770">Synapse</keyword>
<comment type="similarity">
    <text evidence="12">Belongs to the ligand-gated ion channel (TC 1.A.9) family.</text>
</comment>
<evidence type="ECO:0000256" key="1">
    <source>
        <dbReference type="ARBA" id="ARBA00022448"/>
    </source>
</evidence>
<dbReference type="Proteomes" id="UP001652641">
    <property type="component" value="Chromosome 12"/>
</dbReference>
<evidence type="ECO:0000259" key="14">
    <source>
        <dbReference type="Pfam" id="PF02931"/>
    </source>
</evidence>
<accession>A0ABM4Y7E2</accession>
<keyword evidence="1 12" id="KW-0813">Transport</keyword>
<gene>
    <name evidence="16" type="primary">CHRNE</name>
</gene>
<evidence type="ECO:0000256" key="10">
    <source>
        <dbReference type="ARBA" id="ARBA00023303"/>
    </source>
</evidence>
<dbReference type="SUPFAM" id="SSF63712">
    <property type="entry name" value="Nicotinic receptor ligand binding domain-like"/>
    <property type="match status" value="1"/>
</dbReference>
<dbReference type="InterPro" id="IPR002394">
    <property type="entry name" value="Nicotinic_acetylcholine_rcpt"/>
</dbReference>
<dbReference type="Pfam" id="PF02931">
    <property type="entry name" value="Neur_chan_LBD"/>
    <property type="match status" value="1"/>
</dbReference>
<evidence type="ECO:0000256" key="9">
    <source>
        <dbReference type="ARBA" id="ARBA00023286"/>
    </source>
</evidence>
<evidence type="ECO:0000256" key="6">
    <source>
        <dbReference type="ARBA" id="ARBA00023065"/>
    </source>
</evidence>
<keyword evidence="6 12" id="KW-0406">Ion transport</keyword>
<dbReference type="InterPro" id="IPR006202">
    <property type="entry name" value="Neur_chan_lig-bd"/>
</dbReference>
<evidence type="ECO:0000256" key="2">
    <source>
        <dbReference type="ARBA" id="ARBA00022475"/>
    </source>
</evidence>
<keyword evidence="7 12" id="KW-0472">Membrane</keyword>
<feature type="domain" description="Neurotransmitter-gated ion-channel ligand-binding" evidence="14">
    <location>
        <begin position="27"/>
        <end position="241"/>
    </location>
</feature>
<keyword evidence="12" id="KW-0732">Signal</keyword>
<dbReference type="Gene3D" id="2.70.170.10">
    <property type="entry name" value="Neurotransmitter-gated ion-channel ligand-binding domain"/>
    <property type="match status" value="1"/>
</dbReference>
<feature type="compositionally biased region" description="Low complexity" evidence="13">
    <location>
        <begin position="450"/>
        <end position="487"/>
    </location>
</feature>
<keyword evidence="15" id="KW-1185">Reference proteome</keyword>
<feature type="compositionally biased region" description="Basic and acidic residues" evidence="13">
    <location>
        <begin position="293"/>
        <end position="327"/>
    </location>
</feature>
<sequence>MAGALLGALLLLQLLAGGAEAKNEELHLYHHLFDNYDPGSRPVKEPEDTVTITLKVTLTNLISLNEKEETLTTSVWIGIDWQDYRLNYSKDDFGGVETLRVPSELVWLPEIVLENNIDGQFGVAYDANVLIYEGGYVSWLPPAIYRSTCAVEVTYFPFDWQNCSLVFRSQTYNAEEVDFVFAVDDDGETISKIDIDTEAYTENGEWAIDFCPGLIRRPNGASAGDPGVVDVIYTLIIRRKPLFYVINIIVPCVLISGLVLLAYFLPAQGKGPRDPEPGSLLAGRLSPGAPSSRRPEVHRFHQRPARPDRLPVPDRSENPRDVAERADAGQVTAEGPGATRGGRGGGARQTWRRSQEHARGAGQATPGAARGPRPPGLYLSVGRDWGGGGCSGPPSSALLLDATSRPPEYLCWGWAGSTPSREPRHHPSPALPSPGLELPGAPVPNSPVLPRSRGPAGAARAAGGRKTPAGPAHTGTATPPAAPAGRWRPPRPPPAAPRARRPGLAGSALRPGPPRPGLGPDCRRRRPVAAPPAAATGLRSAVGGAGVGGCGGPCPRAPSFRSPPAPPHTRWRRNSRRWPRPL</sequence>
<comment type="subcellular location">
    <subcellularLocation>
        <location evidence="11">Synaptic cell membrane</location>
        <topology evidence="11">Multi-pass membrane protein</topology>
    </subcellularLocation>
</comment>
<dbReference type="PRINTS" id="PR00254">
    <property type="entry name" value="NICOTINICR"/>
</dbReference>
<evidence type="ECO:0000256" key="8">
    <source>
        <dbReference type="ARBA" id="ARBA00023170"/>
    </source>
</evidence>
<dbReference type="InterPro" id="IPR018000">
    <property type="entry name" value="Neurotransmitter_ion_chnl_CS"/>
</dbReference>
<evidence type="ECO:0000256" key="3">
    <source>
        <dbReference type="ARBA" id="ARBA00022692"/>
    </source>
</evidence>
<evidence type="ECO:0000256" key="5">
    <source>
        <dbReference type="ARBA" id="ARBA00023018"/>
    </source>
</evidence>
<dbReference type="InterPro" id="IPR036734">
    <property type="entry name" value="Neur_chan_lig-bd_sf"/>
</dbReference>
<keyword evidence="4 12" id="KW-1133">Transmembrane helix</keyword>
<keyword evidence="3 12" id="KW-0812">Transmembrane</keyword>
<dbReference type="PROSITE" id="PS00236">
    <property type="entry name" value="NEUROTR_ION_CHANNEL"/>
    <property type="match status" value="1"/>
</dbReference>
<feature type="chain" id="PRO_5044963911" evidence="12">
    <location>
        <begin position="22"/>
        <end position="582"/>
    </location>
</feature>
<feature type="region of interest" description="Disordered" evidence="13">
    <location>
        <begin position="270"/>
        <end position="380"/>
    </location>
</feature>
<feature type="compositionally biased region" description="Basic residues" evidence="13">
    <location>
        <begin position="569"/>
        <end position="582"/>
    </location>
</feature>
<dbReference type="InterPro" id="IPR006201">
    <property type="entry name" value="Neur_channel"/>
</dbReference>
<feature type="transmembrane region" description="Helical" evidence="12">
    <location>
        <begin position="242"/>
        <end position="265"/>
    </location>
</feature>
<evidence type="ECO:0000256" key="4">
    <source>
        <dbReference type="ARBA" id="ARBA00022989"/>
    </source>
</evidence>
<keyword evidence="2" id="KW-1003">Cell membrane</keyword>
<feature type="compositionally biased region" description="Low complexity" evidence="13">
    <location>
        <begin position="360"/>
        <end position="371"/>
    </location>
</feature>
<evidence type="ECO:0000256" key="13">
    <source>
        <dbReference type="SAM" id="MobiDB-lite"/>
    </source>
</evidence>
<evidence type="ECO:0000256" key="12">
    <source>
        <dbReference type="RuleBase" id="RU000687"/>
    </source>
</evidence>
<dbReference type="Gene3D" id="1.20.58.390">
    <property type="entry name" value="Neurotransmitter-gated ion-channel transmembrane domain"/>
    <property type="match status" value="1"/>
</dbReference>